<dbReference type="AlphaFoldDB" id="X1L687"/>
<sequence>GTPMYMVIKEILNQVCKDIFVIDKSFNFTIFKNRRFRGGEKDCLFILSISCTDKDTAHRKGCWFVNKVDVGEEKLYYWVK</sequence>
<feature type="non-terminal residue" evidence="1">
    <location>
        <position position="1"/>
    </location>
</feature>
<comment type="caution">
    <text evidence="1">The sequence shown here is derived from an EMBL/GenBank/DDBJ whole genome shotgun (WGS) entry which is preliminary data.</text>
</comment>
<organism evidence="1">
    <name type="scientific">marine sediment metagenome</name>
    <dbReference type="NCBI Taxonomy" id="412755"/>
    <lineage>
        <taxon>unclassified sequences</taxon>
        <taxon>metagenomes</taxon>
        <taxon>ecological metagenomes</taxon>
    </lineage>
</organism>
<dbReference type="EMBL" id="BARV01010616">
    <property type="protein sequence ID" value="GAI14468.1"/>
    <property type="molecule type" value="Genomic_DNA"/>
</dbReference>
<reference evidence="1" key="1">
    <citation type="journal article" date="2014" name="Front. Microbiol.">
        <title>High frequency of phylogenetically diverse reductive dehalogenase-homologous genes in deep subseafloor sedimentary metagenomes.</title>
        <authorList>
            <person name="Kawai M."/>
            <person name="Futagami T."/>
            <person name="Toyoda A."/>
            <person name="Takaki Y."/>
            <person name="Nishi S."/>
            <person name="Hori S."/>
            <person name="Arai W."/>
            <person name="Tsubouchi T."/>
            <person name="Morono Y."/>
            <person name="Uchiyama I."/>
            <person name="Ito T."/>
            <person name="Fujiyama A."/>
            <person name="Inagaki F."/>
            <person name="Takami H."/>
        </authorList>
    </citation>
    <scope>NUCLEOTIDE SEQUENCE</scope>
    <source>
        <strain evidence="1">Expedition CK06-06</strain>
    </source>
</reference>
<name>X1L687_9ZZZZ</name>
<gene>
    <name evidence="1" type="ORF">S06H3_20488</name>
</gene>
<accession>X1L687</accession>
<evidence type="ECO:0000313" key="1">
    <source>
        <dbReference type="EMBL" id="GAI14468.1"/>
    </source>
</evidence>
<protein>
    <submittedName>
        <fullName evidence="1">Uncharacterized protein</fullName>
    </submittedName>
</protein>
<proteinExistence type="predicted"/>